<feature type="region of interest" description="Disordered" evidence="1">
    <location>
        <begin position="23"/>
        <end position="42"/>
    </location>
</feature>
<dbReference type="SMART" id="SM00858">
    <property type="entry name" value="SAF"/>
    <property type="match status" value="1"/>
</dbReference>
<dbReference type="AlphaFoldDB" id="A0AAJ1X125"/>
<dbReference type="Pfam" id="PF08666">
    <property type="entry name" value="SAF"/>
    <property type="match status" value="1"/>
</dbReference>
<evidence type="ECO:0000313" key="4">
    <source>
        <dbReference type="EMBL" id="MER2291592.1"/>
    </source>
</evidence>
<keyword evidence="6" id="KW-1185">Reference proteome</keyword>
<proteinExistence type="predicted"/>
<protein>
    <submittedName>
        <fullName evidence="3 4">Pilus assembly protein CpaB</fullName>
    </submittedName>
</protein>
<dbReference type="InterPro" id="IPR031571">
    <property type="entry name" value="RcpC_dom"/>
</dbReference>
<reference evidence="4" key="2">
    <citation type="submission" date="2024-06" db="EMBL/GenBank/DDBJ databases">
        <authorList>
            <person name="Campbell A.G."/>
        </authorList>
    </citation>
    <scope>NUCLEOTIDE SEQUENCE</scope>
    <source>
        <strain evidence="4">EM17</strain>
    </source>
</reference>
<dbReference type="Pfam" id="PF16976">
    <property type="entry name" value="RcpC"/>
    <property type="match status" value="1"/>
</dbReference>
<dbReference type="NCBIfam" id="TIGR03177">
    <property type="entry name" value="pilus_cpaB"/>
    <property type="match status" value="1"/>
</dbReference>
<evidence type="ECO:0000256" key="1">
    <source>
        <dbReference type="SAM" id="MobiDB-lite"/>
    </source>
</evidence>
<dbReference type="Proteomes" id="UP001223420">
    <property type="component" value="Unassembled WGS sequence"/>
</dbReference>
<dbReference type="GeneID" id="90834936"/>
<accession>A0AAJ1X125</accession>
<reference evidence="3" key="1">
    <citation type="submission" date="2023-07" db="EMBL/GenBank/DDBJ databases">
        <title>Genomic Encyclopedia of Type Strains, Phase IV (KMG-IV): sequencing the most valuable type-strain genomes for metagenomic binning, comparative biology and taxonomic classification.</title>
        <authorList>
            <person name="Goeker M."/>
        </authorList>
    </citation>
    <scope>NUCLEOTIDE SEQUENCE</scope>
    <source>
        <strain evidence="3">DSM 19569</strain>
    </source>
</reference>
<dbReference type="RefSeq" id="WP_007565969.1">
    <property type="nucleotide sequence ID" value="NZ_FOQW01000023.1"/>
</dbReference>
<evidence type="ECO:0000313" key="3">
    <source>
        <dbReference type="EMBL" id="MDQ0547033.1"/>
    </source>
</evidence>
<feature type="domain" description="SAF" evidence="2">
    <location>
        <begin position="45"/>
        <end position="113"/>
    </location>
</feature>
<sequence>MNPARLAVLGIALAAGGGAAFLMSGGDPPPPPPAPKAELPPPPMTEVLVAAADMPMGQVLRAADLRWQPWPDGAMTAGYISRKDNAKALDETVGASVRSGFLAGEPIRAQKLVRPDSGFMAAILPAGMRAVAIVTDSRGTNSAGGFILPNDRVDVIRTFRDDANSRANNSEVQLSQTILTDIRVLAIGQLIQEKNGTNVVTGETATLAVTPAQAETLTLAQKVGSLSLSLRSLADAGRPVEAQPVDAAMAQMPEPGLTVVRFGVARQQTP</sequence>
<dbReference type="InterPro" id="IPR017592">
    <property type="entry name" value="Pilus_assmbl_Flp-typ_CpaB"/>
</dbReference>
<organism evidence="3 5">
    <name type="scientific">Methylobacterium brachiatum</name>
    <dbReference type="NCBI Taxonomy" id="269660"/>
    <lineage>
        <taxon>Bacteria</taxon>
        <taxon>Pseudomonadati</taxon>
        <taxon>Pseudomonadota</taxon>
        <taxon>Alphaproteobacteria</taxon>
        <taxon>Hyphomicrobiales</taxon>
        <taxon>Methylobacteriaceae</taxon>
        <taxon>Methylobacterium</taxon>
    </lineage>
</organism>
<dbReference type="Proteomes" id="UP001432995">
    <property type="component" value="Unassembled WGS sequence"/>
</dbReference>
<evidence type="ECO:0000259" key="2">
    <source>
        <dbReference type="SMART" id="SM00858"/>
    </source>
</evidence>
<gene>
    <name evidence="4" type="primary">cpaB</name>
    <name evidence="4" type="ORF">ABS770_25380</name>
    <name evidence="3" type="ORF">QO001_005986</name>
</gene>
<name>A0AAJ1X125_9HYPH</name>
<dbReference type="EMBL" id="JAUSWL010000020">
    <property type="protein sequence ID" value="MDQ0547033.1"/>
    <property type="molecule type" value="Genomic_DNA"/>
</dbReference>
<feature type="compositionally biased region" description="Pro residues" evidence="1">
    <location>
        <begin position="27"/>
        <end position="42"/>
    </location>
</feature>
<comment type="caution">
    <text evidence="3">The sequence shown here is derived from an EMBL/GenBank/DDBJ whole genome shotgun (WGS) entry which is preliminary data.</text>
</comment>
<dbReference type="CDD" id="cd11614">
    <property type="entry name" value="SAF_CpaB_FlgA_like"/>
    <property type="match status" value="1"/>
</dbReference>
<evidence type="ECO:0000313" key="6">
    <source>
        <dbReference type="Proteomes" id="UP001432995"/>
    </source>
</evidence>
<dbReference type="EMBL" id="JBELQD010000051">
    <property type="protein sequence ID" value="MER2291592.1"/>
    <property type="molecule type" value="Genomic_DNA"/>
</dbReference>
<evidence type="ECO:0000313" key="5">
    <source>
        <dbReference type="Proteomes" id="UP001223420"/>
    </source>
</evidence>
<dbReference type="InterPro" id="IPR013974">
    <property type="entry name" value="SAF"/>
</dbReference>